<sequence>MNAGYVSLWLLLVVLILNATGWKRVITDDLSWLVILLFAGGWMILSPFHLQIVPYFIVEWTMIWLLFWAVLVIYAHRDRYHATFLLFGAGLITVIWFWIRKMYIMDPVFVFIHPNWDAPFVSGLFAGIMSGRFKDQYAMLALSAGFGEVMVQYIVADGSKLGHIGDGMWWDRWLCALLIARIVGGLAAILIRLRAKLRWGGLHDRGGHSS</sequence>
<organism evidence="2 3">
    <name type="scientific">Paenibacillus abyssi</name>
    <dbReference type="NCBI Taxonomy" id="1340531"/>
    <lineage>
        <taxon>Bacteria</taxon>
        <taxon>Bacillati</taxon>
        <taxon>Bacillota</taxon>
        <taxon>Bacilli</taxon>
        <taxon>Bacillales</taxon>
        <taxon>Paenibacillaceae</taxon>
        <taxon>Paenibacillus</taxon>
    </lineage>
</organism>
<reference evidence="2" key="1">
    <citation type="journal article" date="2014" name="Int. J. Syst. Evol. Microbiol.">
        <title>Complete genome sequence of Corynebacterium casei LMG S-19264T (=DSM 44701T), isolated from a smear-ripened cheese.</title>
        <authorList>
            <consortium name="US DOE Joint Genome Institute (JGI-PGF)"/>
            <person name="Walter F."/>
            <person name="Albersmeier A."/>
            <person name="Kalinowski J."/>
            <person name="Ruckert C."/>
        </authorList>
    </citation>
    <scope>NUCLEOTIDE SEQUENCE</scope>
    <source>
        <strain evidence="2">CGMCC 1.12987</strain>
    </source>
</reference>
<keyword evidence="1" id="KW-0812">Transmembrane</keyword>
<feature type="transmembrane region" description="Helical" evidence="1">
    <location>
        <begin position="55"/>
        <end position="74"/>
    </location>
</feature>
<evidence type="ECO:0000313" key="2">
    <source>
        <dbReference type="EMBL" id="GGF87780.1"/>
    </source>
</evidence>
<feature type="transmembrane region" description="Helical" evidence="1">
    <location>
        <begin position="176"/>
        <end position="195"/>
    </location>
</feature>
<dbReference type="RefSeq" id="WP_188528039.1">
    <property type="nucleotide sequence ID" value="NZ_BMGR01000001.1"/>
</dbReference>
<keyword evidence="3" id="KW-1185">Reference proteome</keyword>
<protein>
    <submittedName>
        <fullName evidence="2">Uncharacterized protein</fullName>
    </submittedName>
</protein>
<feature type="transmembrane region" description="Helical" evidence="1">
    <location>
        <begin position="137"/>
        <end position="156"/>
    </location>
</feature>
<reference evidence="2" key="2">
    <citation type="submission" date="2020-09" db="EMBL/GenBank/DDBJ databases">
        <authorList>
            <person name="Sun Q."/>
            <person name="Zhou Y."/>
        </authorList>
    </citation>
    <scope>NUCLEOTIDE SEQUENCE</scope>
    <source>
        <strain evidence="2">CGMCC 1.12987</strain>
    </source>
</reference>
<dbReference type="AlphaFoldDB" id="A0A917FLK0"/>
<dbReference type="EMBL" id="BMGR01000001">
    <property type="protein sequence ID" value="GGF87780.1"/>
    <property type="molecule type" value="Genomic_DNA"/>
</dbReference>
<keyword evidence="1" id="KW-1133">Transmembrane helix</keyword>
<evidence type="ECO:0000256" key="1">
    <source>
        <dbReference type="SAM" id="Phobius"/>
    </source>
</evidence>
<feature type="transmembrane region" description="Helical" evidence="1">
    <location>
        <begin position="80"/>
        <end position="99"/>
    </location>
</feature>
<accession>A0A917FLK0</accession>
<comment type="caution">
    <text evidence="2">The sequence shown here is derived from an EMBL/GenBank/DDBJ whole genome shotgun (WGS) entry which is preliminary data.</text>
</comment>
<evidence type="ECO:0000313" key="3">
    <source>
        <dbReference type="Proteomes" id="UP000644756"/>
    </source>
</evidence>
<dbReference type="InterPro" id="IPR014617">
    <property type="entry name" value="YphA_Bacsu"/>
</dbReference>
<keyword evidence="1" id="KW-0472">Membrane</keyword>
<proteinExistence type="predicted"/>
<dbReference type="Pfam" id="PF24124">
    <property type="entry name" value="YphA"/>
    <property type="match status" value="1"/>
</dbReference>
<dbReference type="Proteomes" id="UP000644756">
    <property type="component" value="Unassembled WGS sequence"/>
</dbReference>
<name>A0A917FLK0_9BACL</name>
<feature type="transmembrane region" description="Helical" evidence="1">
    <location>
        <begin position="31"/>
        <end position="48"/>
    </location>
</feature>
<gene>
    <name evidence="2" type="ORF">GCM10010916_01380</name>
</gene>